<dbReference type="CDD" id="cd00063">
    <property type="entry name" value="FN3"/>
    <property type="match status" value="1"/>
</dbReference>
<feature type="domain" description="Fibronectin type-III" evidence="4">
    <location>
        <begin position="327"/>
        <end position="423"/>
    </location>
</feature>
<dbReference type="Pfam" id="PF01471">
    <property type="entry name" value="PG_binding_1"/>
    <property type="match status" value="1"/>
</dbReference>
<evidence type="ECO:0000256" key="2">
    <source>
        <dbReference type="SAM" id="MobiDB-lite"/>
    </source>
</evidence>
<dbReference type="SUPFAM" id="SSF49265">
    <property type="entry name" value="Fibronectin type III"/>
    <property type="match status" value="1"/>
</dbReference>
<dbReference type="STRING" id="1798491.A3C87_03590"/>
<sequence>MSVSVIVFALSVTTSPVFAQTTDTTQTIAERLAELLQQINTLQEQLLDLEAQQQSLRGEIREAVQITRQLAIGATGDDVRELQELLASDPELYPEGIITGYFGPLTARAIERLQERFGIERVGEVGPLTRQTINQLLNRFARGQRNVFERIRDNKDEGDVDRTALAPGVTGVKVCHRTGTGQHTISVGGPAVQAHLAHGDTLGRCDDEVKGDDDDEDEDEDDDEDVTDLTISDVSARRITESGATITWETNEDADSTVWFATSSGFVIGTAGVQMRMSSSEVEEHQIRLSDLEAGTTYYVKVGSEDTSGNDTVSNEFSFTTLADTEAPEISGVDAENTATTTATIVWETDEAANSVVWYATTSGFNTDDDGVLRAESTLLTTSHSVSLSGLTASTTYYYMVSSTDTDNNETKSDEESFITLGQ</sequence>
<dbReference type="SUPFAM" id="SSF47090">
    <property type="entry name" value="PGBD-like"/>
    <property type="match status" value="1"/>
</dbReference>
<reference evidence="5 6" key="1">
    <citation type="journal article" date="2016" name="Nat. Commun.">
        <title>Thousands of microbial genomes shed light on interconnected biogeochemical processes in an aquifer system.</title>
        <authorList>
            <person name="Anantharaman K."/>
            <person name="Brown C.T."/>
            <person name="Hug L.A."/>
            <person name="Sharon I."/>
            <person name="Castelle C.J."/>
            <person name="Probst A.J."/>
            <person name="Thomas B.C."/>
            <person name="Singh A."/>
            <person name="Wilkins M.J."/>
            <person name="Karaoz U."/>
            <person name="Brodie E.L."/>
            <person name="Williams K.H."/>
            <person name="Hubbard S.S."/>
            <person name="Banfield J.F."/>
        </authorList>
    </citation>
    <scope>NUCLEOTIDE SEQUENCE [LARGE SCALE GENOMIC DNA]</scope>
</reference>
<dbReference type="InterPro" id="IPR036366">
    <property type="entry name" value="PGBDSf"/>
</dbReference>
<keyword evidence="3" id="KW-0732">Signal</keyword>
<feature type="compositionally biased region" description="Acidic residues" evidence="2">
    <location>
        <begin position="209"/>
        <end position="226"/>
    </location>
</feature>
<name>A0A1F6DIH5_9BACT</name>
<dbReference type="InterPro" id="IPR003961">
    <property type="entry name" value="FN3_dom"/>
</dbReference>
<protein>
    <recommendedName>
        <fullName evidence="4">Fibronectin type-III domain-containing protein</fullName>
    </recommendedName>
</protein>
<organism evidence="5 6">
    <name type="scientific">Candidatus Kaiserbacteria bacterium RIFCSPHIGHO2_02_FULL_49_34</name>
    <dbReference type="NCBI Taxonomy" id="1798491"/>
    <lineage>
        <taxon>Bacteria</taxon>
        <taxon>Candidatus Kaiseribacteriota</taxon>
    </lineage>
</organism>
<feature type="region of interest" description="Disordered" evidence="2">
    <location>
        <begin position="404"/>
        <end position="423"/>
    </location>
</feature>
<dbReference type="InterPro" id="IPR015914">
    <property type="entry name" value="PAPs_N"/>
</dbReference>
<dbReference type="PROSITE" id="PS50853">
    <property type="entry name" value="FN3"/>
    <property type="match status" value="2"/>
</dbReference>
<evidence type="ECO:0000256" key="1">
    <source>
        <dbReference type="SAM" id="Coils"/>
    </source>
</evidence>
<evidence type="ECO:0000256" key="3">
    <source>
        <dbReference type="SAM" id="SignalP"/>
    </source>
</evidence>
<dbReference type="GO" id="GO:0003993">
    <property type="term" value="F:acid phosphatase activity"/>
    <property type="evidence" value="ECO:0007669"/>
    <property type="project" value="InterPro"/>
</dbReference>
<dbReference type="InterPro" id="IPR002477">
    <property type="entry name" value="Peptidoglycan-bd-like"/>
</dbReference>
<dbReference type="Pfam" id="PF16656">
    <property type="entry name" value="Pur_ac_phosph_N"/>
    <property type="match status" value="2"/>
</dbReference>
<dbReference type="InterPro" id="IPR036116">
    <property type="entry name" value="FN3_sf"/>
</dbReference>
<dbReference type="AlphaFoldDB" id="A0A1F6DIH5"/>
<dbReference type="Proteomes" id="UP000176511">
    <property type="component" value="Unassembled WGS sequence"/>
</dbReference>
<dbReference type="EMBL" id="MFLE01000025">
    <property type="protein sequence ID" value="OGG61205.1"/>
    <property type="molecule type" value="Genomic_DNA"/>
</dbReference>
<comment type="caution">
    <text evidence="5">The sequence shown here is derived from an EMBL/GenBank/DDBJ whole genome shotgun (WGS) entry which is preliminary data.</text>
</comment>
<dbReference type="InterPro" id="IPR036365">
    <property type="entry name" value="PGBD-like_sf"/>
</dbReference>
<accession>A0A1F6DIH5</accession>
<feature type="domain" description="Fibronectin type-III" evidence="4">
    <location>
        <begin position="230"/>
        <end position="324"/>
    </location>
</feature>
<dbReference type="Gene3D" id="1.10.101.10">
    <property type="entry name" value="PGBD-like superfamily/PGBD"/>
    <property type="match status" value="1"/>
</dbReference>
<feature type="region of interest" description="Disordered" evidence="2">
    <location>
        <begin position="200"/>
        <end position="226"/>
    </location>
</feature>
<feature type="chain" id="PRO_5009523868" description="Fibronectin type-III domain-containing protein" evidence="3">
    <location>
        <begin position="20"/>
        <end position="423"/>
    </location>
</feature>
<feature type="signal peptide" evidence="3">
    <location>
        <begin position="1"/>
        <end position="19"/>
    </location>
</feature>
<proteinExistence type="predicted"/>
<evidence type="ECO:0000313" key="6">
    <source>
        <dbReference type="Proteomes" id="UP000176511"/>
    </source>
</evidence>
<dbReference type="Gene3D" id="2.60.40.380">
    <property type="entry name" value="Purple acid phosphatase-like, N-terminal"/>
    <property type="match status" value="2"/>
</dbReference>
<dbReference type="GO" id="GO:0046872">
    <property type="term" value="F:metal ion binding"/>
    <property type="evidence" value="ECO:0007669"/>
    <property type="project" value="InterPro"/>
</dbReference>
<keyword evidence="1" id="KW-0175">Coiled coil</keyword>
<dbReference type="SMART" id="SM00060">
    <property type="entry name" value="FN3"/>
    <property type="match status" value="2"/>
</dbReference>
<evidence type="ECO:0000259" key="4">
    <source>
        <dbReference type="PROSITE" id="PS50853"/>
    </source>
</evidence>
<gene>
    <name evidence="5" type="ORF">A3C87_03590</name>
</gene>
<feature type="coiled-coil region" evidence="1">
    <location>
        <begin position="25"/>
        <end position="59"/>
    </location>
</feature>
<evidence type="ECO:0000313" key="5">
    <source>
        <dbReference type="EMBL" id="OGG61205.1"/>
    </source>
</evidence>